<protein>
    <submittedName>
        <fullName evidence="1">Nucleotidyltransferase domain-containing protein</fullName>
    </submittedName>
</protein>
<dbReference type="Pfam" id="PF10127">
    <property type="entry name" value="RlaP"/>
    <property type="match status" value="1"/>
</dbReference>
<gene>
    <name evidence="1" type="ORF">H8Z83_06555</name>
</gene>
<dbReference type="EMBL" id="JACOQI010000005">
    <property type="protein sequence ID" value="MBC5769987.1"/>
    <property type="molecule type" value="Genomic_DNA"/>
</dbReference>
<sequence length="251" mass="29482">MEALIKEKLHEIEQRENCRILLAVESGSRAWGFASPDSDYDVRFIYVRPRESYLRLNRVRDVIELPINGVLDINGWDVDKTLKLLHKSNPTVFEWFSSPIVYQTTDFTEAFKPVMRRYFSSKSGLWHYLQMAEGNYREYLRGDMVKAKKYFYVLRPILACRWILEKGTPPPMLFSELAASQLPDYLEKTVAKLLDLKMNSPEVKMIPRIDILNAYMDRSIAEVRALVEQYPREITKDWEELNALFLAALEM</sequence>
<reference evidence="1" key="1">
    <citation type="submission" date="2020-08" db="EMBL/GenBank/DDBJ databases">
        <title>Genome public.</title>
        <authorList>
            <person name="Liu C."/>
            <person name="Sun Q."/>
        </authorList>
    </citation>
    <scope>NUCLEOTIDE SEQUENCE</scope>
    <source>
        <strain evidence="1">BX15</strain>
    </source>
</reference>
<dbReference type="InterPro" id="IPR018775">
    <property type="entry name" value="RlaP"/>
</dbReference>
<organism evidence="1 2">
    <name type="scientific">Dysosmobacter segnis</name>
    <dbReference type="NCBI Taxonomy" id="2763042"/>
    <lineage>
        <taxon>Bacteria</taxon>
        <taxon>Bacillati</taxon>
        <taxon>Bacillota</taxon>
        <taxon>Clostridia</taxon>
        <taxon>Eubacteriales</taxon>
        <taxon>Oscillospiraceae</taxon>
        <taxon>Dysosmobacter</taxon>
    </lineage>
</organism>
<comment type="caution">
    <text evidence="1">The sequence shown here is derived from an EMBL/GenBank/DDBJ whole genome shotgun (WGS) entry which is preliminary data.</text>
</comment>
<dbReference type="Proteomes" id="UP000620327">
    <property type="component" value="Unassembled WGS sequence"/>
</dbReference>
<dbReference type="InterPro" id="IPR043519">
    <property type="entry name" value="NT_sf"/>
</dbReference>
<dbReference type="SUPFAM" id="SSF81301">
    <property type="entry name" value="Nucleotidyltransferase"/>
    <property type="match status" value="1"/>
</dbReference>
<accession>A0A923SAG2</accession>
<proteinExistence type="predicted"/>
<dbReference type="PANTHER" id="PTHR34817:SF2">
    <property type="entry name" value="NUCLEOTIDYLTRANSFERASE"/>
    <property type="match status" value="1"/>
</dbReference>
<keyword evidence="2" id="KW-1185">Reference proteome</keyword>
<dbReference type="PANTHER" id="PTHR34817">
    <property type="entry name" value="NUCLEOTIDYLTRANSFERASE"/>
    <property type="match status" value="1"/>
</dbReference>
<dbReference type="AlphaFoldDB" id="A0A923SAG2"/>
<evidence type="ECO:0000313" key="1">
    <source>
        <dbReference type="EMBL" id="MBC5769987.1"/>
    </source>
</evidence>
<name>A0A923SAG2_9FIRM</name>
<evidence type="ECO:0000313" key="2">
    <source>
        <dbReference type="Proteomes" id="UP000620327"/>
    </source>
</evidence>
<dbReference type="RefSeq" id="WP_119347830.1">
    <property type="nucleotide sequence ID" value="NZ_JACOQI010000005.1"/>
</dbReference>